<dbReference type="PANTHER" id="PTHR47738">
    <property type="entry name" value="PTS SYSTEM FRUCTOSE-LIKE EIIA COMPONENT-RELATED"/>
    <property type="match status" value="1"/>
</dbReference>
<accession>A0A0S7WLU0</accession>
<dbReference type="SUPFAM" id="SSF55804">
    <property type="entry name" value="Phoshotransferase/anion transport protein"/>
    <property type="match status" value="1"/>
</dbReference>
<feature type="domain" description="PTS EIIA type-2" evidence="1">
    <location>
        <begin position="5"/>
        <end position="149"/>
    </location>
</feature>
<reference evidence="2 3" key="1">
    <citation type="journal article" date="2015" name="Microbiome">
        <title>Genomic resolution of linkages in carbon, nitrogen, and sulfur cycling among widespread estuary sediment bacteria.</title>
        <authorList>
            <person name="Baker B.J."/>
            <person name="Lazar C.S."/>
            <person name="Teske A.P."/>
            <person name="Dick G.J."/>
        </authorList>
    </citation>
    <scope>NUCLEOTIDE SEQUENCE [LARGE SCALE GENOMIC DNA]</scope>
    <source>
        <strain evidence="2">DG_26</strain>
    </source>
</reference>
<protein>
    <recommendedName>
        <fullName evidence="1">PTS EIIA type-2 domain-containing protein</fullName>
    </recommendedName>
</protein>
<gene>
    <name evidence="2" type="ORF">AMJ40_00990</name>
</gene>
<dbReference type="Gene3D" id="3.40.930.10">
    <property type="entry name" value="Mannitol-specific EII, Chain A"/>
    <property type="match status" value="1"/>
</dbReference>
<dbReference type="Pfam" id="PF00359">
    <property type="entry name" value="PTS_EIIA_2"/>
    <property type="match status" value="1"/>
</dbReference>
<dbReference type="CDD" id="cd00211">
    <property type="entry name" value="PTS_IIA_fru"/>
    <property type="match status" value="1"/>
</dbReference>
<sequence length="154" mass="17368">MRLSELLDEDRVILSLQGETKDKAIEELLHLLVSSDDVEDRRQFVNSVRQREAIESTGIGNGIAIPHGITDAVRRVVCAMGMSEPGIDFGSIDGKPVHLLFLLGVPKSEAREYLNLLSRIGRLFRKEELTRELMRMKSIDKVLATLREREKTLG</sequence>
<dbReference type="PANTHER" id="PTHR47738:SF2">
    <property type="entry name" value="PTS SYSTEM FRUCTOSE-LIKE EIIA COMPONENT"/>
    <property type="match status" value="1"/>
</dbReference>
<dbReference type="Proteomes" id="UP000051124">
    <property type="component" value="Unassembled WGS sequence"/>
</dbReference>
<dbReference type="InterPro" id="IPR002178">
    <property type="entry name" value="PTS_EIIA_type-2_dom"/>
</dbReference>
<dbReference type="PROSITE" id="PS51094">
    <property type="entry name" value="PTS_EIIA_TYPE_2"/>
    <property type="match status" value="1"/>
</dbReference>
<dbReference type="PROSITE" id="PS00372">
    <property type="entry name" value="PTS_EIIA_TYPE_2_HIS"/>
    <property type="match status" value="1"/>
</dbReference>
<proteinExistence type="predicted"/>
<evidence type="ECO:0000259" key="1">
    <source>
        <dbReference type="PROSITE" id="PS51094"/>
    </source>
</evidence>
<dbReference type="InterPro" id="IPR016152">
    <property type="entry name" value="PTrfase/Anion_transptr"/>
</dbReference>
<comment type="caution">
    <text evidence="2">The sequence shown here is derived from an EMBL/GenBank/DDBJ whole genome shotgun (WGS) entry which is preliminary data.</text>
</comment>
<dbReference type="InterPro" id="IPR051541">
    <property type="entry name" value="PTS_SugarTrans_NitroReg"/>
</dbReference>
<dbReference type="PATRIC" id="fig|1703771.3.peg.1526"/>
<organism evidence="2 3">
    <name type="scientific">candidate division TA06 bacterium DG_26</name>
    <dbReference type="NCBI Taxonomy" id="1703771"/>
    <lineage>
        <taxon>Bacteria</taxon>
        <taxon>Bacteria division TA06</taxon>
    </lineage>
</organism>
<evidence type="ECO:0000313" key="2">
    <source>
        <dbReference type="EMBL" id="KPJ51112.1"/>
    </source>
</evidence>
<dbReference type="EMBL" id="LIZT01000006">
    <property type="protein sequence ID" value="KPJ51112.1"/>
    <property type="molecule type" value="Genomic_DNA"/>
</dbReference>
<name>A0A0S7WLU0_UNCT6</name>
<evidence type="ECO:0000313" key="3">
    <source>
        <dbReference type="Proteomes" id="UP000051124"/>
    </source>
</evidence>
<dbReference type="AlphaFoldDB" id="A0A0S7WLU0"/>